<evidence type="ECO:0000313" key="3">
    <source>
        <dbReference type="WBParaSite" id="Pan_g9155.t1"/>
    </source>
</evidence>
<protein>
    <submittedName>
        <fullName evidence="3">Protein CDV3 homolog</fullName>
    </submittedName>
</protein>
<reference evidence="2" key="1">
    <citation type="journal article" date="2013" name="Genetics">
        <title>The draft genome and transcriptome of Panagrellus redivivus are shaped by the harsh demands of a free-living lifestyle.</title>
        <authorList>
            <person name="Srinivasan J."/>
            <person name="Dillman A.R."/>
            <person name="Macchietto M.G."/>
            <person name="Heikkinen L."/>
            <person name="Lakso M."/>
            <person name="Fracchia K.M."/>
            <person name="Antoshechkin I."/>
            <person name="Mortazavi A."/>
            <person name="Wong G."/>
            <person name="Sternberg P.W."/>
        </authorList>
    </citation>
    <scope>NUCLEOTIDE SEQUENCE [LARGE SCALE GENOMIC DNA]</scope>
    <source>
        <strain evidence="2">MT8872</strain>
    </source>
</reference>
<sequence>MVTESDPLHWSKENVTKKASGSSPKTVTFQSTLPRNKTRQPTAKSSSAKNHKYCSAASMIFFSGSYDDFEHNMQKRVFEDVAYEIGFEYETETDYQDELLQLCESDWCSDSDDFDEEEYALKMELQFTAASSVATTSSKWCPTLYAKQSSLSLSSLRIASQVFPKRKAEPEVAESLPSKRISLSPLIPKKNSFIEVEDEIGYAIKFAGEDLDAAVAKKSSFKRQPSNCFNDSRRPGSEFWNDLDNVAF</sequence>
<reference evidence="3" key="2">
    <citation type="submission" date="2020-10" db="UniProtKB">
        <authorList>
            <consortium name="WormBaseParasite"/>
        </authorList>
    </citation>
    <scope>IDENTIFICATION</scope>
</reference>
<dbReference type="Proteomes" id="UP000492821">
    <property type="component" value="Unassembled WGS sequence"/>
</dbReference>
<organism evidence="2 3">
    <name type="scientific">Panagrellus redivivus</name>
    <name type="common">Microworm</name>
    <dbReference type="NCBI Taxonomy" id="6233"/>
    <lineage>
        <taxon>Eukaryota</taxon>
        <taxon>Metazoa</taxon>
        <taxon>Ecdysozoa</taxon>
        <taxon>Nematoda</taxon>
        <taxon>Chromadorea</taxon>
        <taxon>Rhabditida</taxon>
        <taxon>Tylenchina</taxon>
        <taxon>Panagrolaimomorpha</taxon>
        <taxon>Panagrolaimoidea</taxon>
        <taxon>Panagrolaimidae</taxon>
        <taxon>Panagrellus</taxon>
    </lineage>
</organism>
<proteinExistence type="predicted"/>
<dbReference type="AlphaFoldDB" id="A0A7E4WD78"/>
<evidence type="ECO:0000256" key="1">
    <source>
        <dbReference type="SAM" id="MobiDB-lite"/>
    </source>
</evidence>
<feature type="region of interest" description="Disordered" evidence="1">
    <location>
        <begin position="1"/>
        <end position="47"/>
    </location>
</feature>
<accession>A0A7E4WD78</accession>
<evidence type="ECO:0000313" key="2">
    <source>
        <dbReference type="Proteomes" id="UP000492821"/>
    </source>
</evidence>
<feature type="compositionally biased region" description="Basic and acidic residues" evidence="1">
    <location>
        <begin position="1"/>
        <end position="16"/>
    </location>
</feature>
<keyword evidence="2" id="KW-1185">Reference proteome</keyword>
<dbReference type="WBParaSite" id="Pan_g9155.t1">
    <property type="protein sequence ID" value="Pan_g9155.t1"/>
    <property type="gene ID" value="Pan_g9155"/>
</dbReference>
<feature type="compositionally biased region" description="Polar residues" evidence="1">
    <location>
        <begin position="17"/>
        <end position="47"/>
    </location>
</feature>
<name>A0A7E4WD78_PANRE</name>